<dbReference type="Proteomes" id="UP000054359">
    <property type="component" value="Unassembled WGS sequence"/>
</dbReference>
<dbReference type="GO" id="GO:0007129">
    <property type="term" value="P:homologous chromosome pairing at meiosis"/>
    <property type="evidence" value="ECO:0007669"/>
    <property type="project" value="TreeGrafter"/>
</dbReference>
<name>A0A087T1D2_STEMI</name>
<proteinExistence type="predicted"/>
<keyword evidence="2" id="KW-1185">Reference proteome</keyword>
<feature type="non-terminal residue" evidence="1">
    <location>
        <position position="74"/>
    </location>
</feature>
<dbReference type="AlphaFoldDB" id="A0A087T1D2"/>
<dbReference type="PANTHER" id="PTHR14014">
    <property type="entry name" value="TELOMERE REPEATS-BINDING BOUQUET FORMATION PROTEIN 1"/>
    <property type="match status" value="1"/>
</dbReference>
<dbReference type="GO" id="GO:0070197">
    <property type="term" value="P:meiotic attachment of telomere to nuclear envelope"/>
    <property type="evidence" value="ECO:0007669"/>
    <property type="project" value="InterPro"/>
</dbReference>
<evidence type="ECO:0000313" key="1">
    <source>
        <dbReference type="EMBL" id="KFM58921.1"/>
    </source>
</evidence>
<protein>
    <submittedName>
        <fullName evidence="1">Uncharacterized protein</fullName>
    </submittedName>
</protein>
<reference evidence="1 2" key="1">
    <citation type="submission" date="2013-11" db="EMBL/GenBank/DDBJ databases">
        <title>Genome sequencing of Stegodyphus mimosarum.</title>
        <authorList>
            <person name="Bechsgaard J."/>
        </authorList>
    </citation>
    <scope>NUCLEOTIDE SEQUENCE [LARGE SCALE GENOMIC DNA]</scope>
</reference>
<dbReference type="InterPro" id="IPR042359">
    <property type="entry name" value="TERB1"/>
</dbReference>
<dbReference type="PANTHER" id="PTHR14014:SF0">
    <property type="entry name" value="TELOMERE REPEATS-BINDING BOUQUET FORMATION PROTEIN 1"/>
    <property type="match status" value="1"/>
</dbReference>
<sequence length="74" mass="8351">MQDLIRIYSENTPGVIIESTAVSKNEEPPNEIWLRTNSALCFSVNNPQNEKNQLICSDLFPQLLKLLESSSNSK</sequence>
<organism evidence="1 2">
    <name type="scientific">Stegodyphus mimosarum</name>
    <name type="common">African social velvet spider</name>
    <dbReference type="NCBI Taxonomy" id="407821"/>
    <lineage>
        <taxon>Eukaryota</taxon>
        <taxon>Metazoa</taxon>
        <taxon>Ecdysozoa</taxon>
        <taxon>Arthropoda</taxon>
        <taxon>Chelicerata</taxon>
        <taxon>Arachnida</taxon>
        <taxon>Araneae</taxon>
        <taxon>Araneomorphae</taxon>
        <taxon>Entelegynae</taxon>
        <taxon>Eresoidea</taxon>
        <taxon>Eresidae</taxon>
        <taxon>Stegodyphus</taxon>
    </lineage>
</organism>
<dbReference type="OrthoDB" id="608866at2759"/>
<accession>A0A087T1D2</accession>
<dbReference type="EMBL" id="KK112943">
    <property type="protein sequence ID" value="KFM58921.1"/>
    <property type="molecule type" value="Genomic_DNA"/>
</dbReference>
<gene>
    <name evidence="1" type="ORF">X975_12838</name>
</gene>
<evidence type="ECO:0000313" key="2">
    <source>
        <dbReference type="Proteomes" id="UP000054359"/>
    </source>
</evidence>